<dbReference type="PROSITE" id="PS51382">
    <property type="entry name" value="SPX"/>
    <property type="match status" value="1"/>
</dbReference>
<dbReference type="PANTHER" id="PTHR46140">
    <property type="entry name" value="VACUOLAR TRANSPORTER CHAPERONE 1-RELATED"/>
    <property type="match status" value="1"/>
</dbReference>
<keyword evidence="4" id="KW-0926">Vacuole</keyword>
<feature type="region of interest" description="Disordered" evidence="15">
    <location>
        <begin position="536"/>
        <end position="592"/>
    </location>
</feature>
<comment type="catalytic activity">
    <reaction evidence="9">
        <text>[phosphate](n) + ATP = [phosphate](n+1) + ADP</text>
        <dbReference type="Rhea" id="RHEA:19573"/>
        <dbReference type="Rhea" id="RHEA-COMP:9859"/>
        <dbReference type="Rhea" id="RHEA-COMP:14280"/>
        <dbReference type="ChEBI" id="CHEBI:16838"/>
        <dbReference type="ChEBI" id="CHEBI:30616"/>
        <dbReference type="ChEBI" id="CHEBI:456216"/>
        <dbReference type="EC" id="2.7.4.1"/>
    </reaction>
    <physiologicalReaction direction="left-to-right" evidence="9">
        <dbReference type="Rhea" id="RHEA:19574"/>
    </physiologicalReaction>
</comment>
<comment type="caution">
    <text evidence="18">The sequence shown here is derived from an EMBL/GenBank/DDBJ whole genome shotgun (WGS) entry which is preliminary data.</text>
</comment>
<evidence type="ECO:0000256" key="11">
    <source>
        <dbReference type="ARBA" id="ARBA00067464"/>
    </source>
</evidence>
<comment type="cofactor">
    <cofactor evidence="1">
        <name>Mn(2+)</name>
        <dbReference type="ChEBI" id="CHEBI:29035"/>
    </cofactor>
</comment>
<dbReference type="InterPro" id="IPR018966">
    <property type="entry name" value="VTC_domain"/>
</dbReference>
<evidence type="ECO:0000256" key="6">
    <source>
        <dbReference type="ARBA" id="ARBA00022692"/>
    </source>
</evidence>
<protein>
    <recommendedName>
        <fullName evidence="11">Vacuolar transporter chaperone complex subunit 4</fullName>
        <ecNumber evidence="3">2.7.4.1</ecNumber>
    </recommendedName>
    <alternativeName>
        <fullName evidence="13">Polyphosphate kinase</fullName>
    </alternativeName>
    <alternativeName>
        <fullName evidence="12">SPX-dependent polyphosphate polymerase VTC subunit 4</fullName>
    </alternativeName>
    <alternativeName>
        <fullName evidence="14">Vacuolar membrane polyphosphate polymerase catalytic subunit</fullName>
    </alternativeName>
</protein>
<feature type="compositionally biased region" description="Basic and acidic residues" evidence="15">
    <location>
        <begin position="611"/>
        <end position="621"/>
    </location>
</feature>
<feature type="domain" description="SPX" evidence="17">
    <location>
        <begin position="1"/>
        <end position="167"/>
    </location>
</feature>
<feature type="compositionally biased region" description="Basic and acidic residues" evidence="15">
    <location>
        <begin position="745"/>
        <end position="755"/>
    </location>
</feature>
<name>A0AAD5VAV5_9APHY</name>
<evidence type="ECO:0000256" key="15">
    <source>
        <dbReference type="SAM" id="MobiDB-lite"/>
    </source>
</evidence>
<evidence type="ECO:0000256" key="13">
    <source>
        <dbReference type="ARBA" id="ARBA00080494"/>
    </source>
</evidence>
<dbReference type="PANTHER" id="PTHR46140:SF1">
    <property type="entry name" value="VACUOLAR TRANSPORTER CHAPERONE COMPLEX SUBUNIT 4-RELATED"/>
    <property type="match status" value="1"/>
</dbReference>
<evidence type="ECO:0000256" key="3">
    <source>
        <dbReference type="ARBA" id="ARBA00012960"/>
    </source>
</evidence>
<keyword evidence="8 16" id="KW-0472">Membrane</keyword>
<dbReference type="GO" id="GO:0033254">
    <property type="term" value="C:vacuolar transporter chaperone complex"/>
    <property type="evidence" value="ECO:0007669"/>
    <property type="project" value="TreeGrafter"/>
</dbReference>
<evidence type="ECO:0000256" key="12">
    <source>
        <dbReference type="ARBA" id="ARBA00075894"/>
    </source>
</evidence>
<feature type="region of interest" description="Disordered" evidence="15">
    <location>
        <begin position="1"/>
        <end position="20"/>
    </location>
</feature>
<dbReference type="Gene3D" id="3.20.100.30">
    <property type="entry name" value="VTC, catalytic tunnel domain"/>
    <property type="match status" value="1"/>
</dbReference>
<evidence type="ECO:0000256" key="9">
    <source>
        <dbReference type="ARBA" id="ARBA00050204"/>
    </source>
</evidence>
<comment type="similarity">
    <text evidence="10">Belongs to the VTC4 family.</text>
</comment>
<dbReference type="FunFam" id="3.20.100.30:FF:000001">
    <property type="entry name" value="Vacuolar transporter chaperone 4"/>
    <property type="match status" value="1"/>
</dbReference>
<organism evidence="18 19">
    <name type="scientific">Meripilus lineatus</name>
    <dbReference type="NCBI Taxonomy" id="2056292"/>
    <lineage>
        <taxon>Eukaryota</taxon>
        <taxon>Fungi</taxon>
        <taxon>Dikarya</taxon>
        <taxon>Basidiomycota</taxon>
        <taxon>Agaricomycotina</taxon>
        <taxon>Agaricomycetes</taxon>
        <taxon>Polyporales</taxon>
        <taxon>Meripilaceae</taxon>
        <taxon>Meripilus</taxon>
    </lineage>
</organism>
<evidence type="ECO:0000259" key="17">
    <source>
        <dbReference type="PROSITE" id="PS51382"/>
    </source>
</evidence>
<feature type="compositionally biased region" description="Acidic residues" evidence="15">
    <location>
        <begin position="97"/>
        <end position="106"/>
    </location>
</feature>
<evidence type="ECO:0000313" key="19">
    <source>
        <dbReference type="Proteomes" id="UP001212997"/>
    </source>
</evidence>
<dbReference type="Proteomes" id="UP001212997">
    <property type="component" value="Unassembled WGS sequence"/>
</dbReference>
<keyword evidence="5" id="KW-0808">Transferase</keyword>
<dbReference type="EC" id="2.7.4.1" evidence="3"/>
<feature type="region of interest" description="Disordered" evidence="15">
    <location>
        <begin position="73"/>
        <end position="106"/>
    </location>
</feature>
<dbReference type="EMBL" id="JANAWD010000044">
    <property type="protein sequence ID" value="KAJ3489495.1"/>
    <property type="molecule type" value="Genomic_DNA"/>
</dbReference>
<feature type="compositionally biased region" description="Low complexity" evidence="15">
    <location>
        <begin position="542"/>
        <end position="557"/>
    </location>
</feature>
<dbReference type="InterPro" id="IPR051572">
    <property type="entry name" value="VTC_Complex_Subunit"/>
</dbReference>
<evidence type="ECO:0000256" key="14">
    <source>
        <dbReference type="ARBA" id="ARBA00081313"/>
    </source>
</evidence>
<evidence type="ECO:0000313" key="18">
    <source>
        <dbReference type="EMBL" id="KAJ3489495.1"/>
    </source>
</evidence>
<feature type="transmembrane region" description="Helical" evidence="16">
    <location>
        <begin position="815"/>
        <end position="839"/>
    </location>
</feature>
<feature type="compositionally biased region" description="Acidic residues" evidence="15">
    <location>
        <begin position="634"/>
        <end position="660"/>
    </location>
</feature>
<keyword evidence="7 16" id="KW-1133">Transmembrane helix</keyword>
<feature type="region of interest" description="Disordered" evidence="15">
    <location>
        <begin position="708"/>
        <end position="755"/>
    </location>
</feature>
<evidence type="ECO:0000256" key="7">
    <source>
        <dbReference type="ARBA" id="ARBA00022989"/>
    </source>
</evidence>
<dbReference type="GO" id="GO:0000329">
    <property type="term" value="C:fungal-type vacuole membrane"/>
    <property type="evidence" value="ECO:0007669"/>
    <property type="project" value="TreeGrafter"/>
</dbReference>
<dbReference type="InterPro" id="IPR003807">
    <property type="entry name" value="DUF202"/>
</dbReference>
<feature type="transmembrane region" description="Helical" evidence="16">
    <location>
        <begin position="790"/>
        <end position="809"/>
    </location>
</feature>
<evidence type="ECO:0000256" key="16">
    <source>
        <dbReference type="SAM" id="Phobius"/>
    </source>
</evidence>
<feature type="compositionally biased region" description="Basic and acidic residues" evidence="15">
    <location>
        <begin position="582"/>
        <end position="591"/>
    </location>
</feature>
<keyword evidence="19" id="KW-1185">Reference proteome</keyword>
<dbReference type="GO" id="GO:0006799">
    <property type="term" value="P:polyphosphate biosynthetic process"/>
    <property type="evidence" value="ECO:0007669"/>
    <property type="project" value="UniProtKB-ARBA"/>
</dbReference>
<accession>A0AAD5VAV5</accession>
<feature type="region of interest" description="Disordered" evidence="15">
    <location>
        <begin position="611"/>
        <end position="673"/>
    </location>
</feature>
<gene>
    <name evidence="18" type="ORF">NLI96_g2092</name>
</gene>
<dbReference type="Pfam" id="PF09359">
    <property type="entry name" value="VTC"/>
    <property type="match status" value="1"/>
</dbReference>
<dbReference type="CDD" id="cd14480">
    <property type="entry name" value="SPX_VTC2_like"/>
    <property type="match status" value="1"/>
</dbReference>
<dbReference type="GO" id="GO:0008976">
    <property type="term" value="F:polyphosphate kinase activity"/>
    <property type="evidence" value="ECO:0007669"/>
    <property type="project" value="UniProtKB-EC"/>
</dbReference>
<evidence type="ECO:0000256" key="1">
    <source>
        <dbReference type="ARBA" id="ARBA00001936"/>
    </source>
</evidence>
<sequence length="882" mass="99677">MKFGRKISERTTGRNWNNTDEQEFTKLLEKELDKIHDFQKAKLNPHPKTSELSRRIKDAEKAVKHLVTEDYLNGEGDAPAEADEAQHRQSVATQDAGSDDDDSDDEDIQSVDALEDQFLLLEEEVATLVADVHDLALYTKLNITGFMKILKKQTSRPLKPTFIQDYLEKRPFYKYNWDSLIVKLSKLYDLVRTRGHPVQGDSSAGGSQSAFVRQTTKYWVHPDNLVHLKLAILKHLPVLVFNPDKEFELKDSAITSIYFDNEDLELYLGRLEKTEGAEAIRLRWYGDTNVKTIFIERKTHREDWTGEKSVKARFPIKEHLVNAFLRGEYIMDDEFQALVTRGKKTQEEVDVMIQLANEVQYSVITKKLQPVMRTFYNRTAFQLPGDARVRISLDTELTMVREDNWDGAVRAGPNWRRTDIGIDHPFNQLASEDKELFKYGVLEVKLQTQLGQEPPQWVTDLVSSHLVEAVPKVFHSIPYYLPPEIILNATAPHVQFSKFIHGCATLLPNRVDLVPFWLPQMDTDILKPDTGALSIERPQQTSSSKGSSGSEPAGSSGIVTPDLNKYPYAEPVSEGEEDEERDLAPARDEGKVIGVTSSELAEVVAFRERALKERDHEEKQRKERTKGTALVTDQDPDIAADADVEDEDGEGEAEGDDEPDERTPFLKGRGRKASVTLETQKVRALSIDPLAPSSAFDETLRDRLREDAERKGGLGNGNGIVANGNGVGEEGIPEEEDEDEAEAETAERGRRQSERLLERHWKAPEGKKIAVPVRIEPKVYFATERTFLKWLHFAIYIATIATTLLNFVSPDDSTGLISAGLFTFAALAAIAYSATIFVYRAWHIRNRRAEGMYYDKYGPTILSMMLLGALGANIGLRIRELF</sequence>
<evidence type="ECO:0000256" key="5">
    <source>
        <dbReference type="ARBA" id="ARBA00022679"/>
    </source>
</evidence>
<keyword evidence="6 16" id="KW-0812">Transmembrane</keyword>
<evidence type="ECO:0000256" key="8">
    <source>
        <dbReference type="ARBA" id="ARBA00023136"/>
    </source>
</evidence>
<dbReference type="InterPro" id="IPR042267">
    <property type="entry name" value="VTC_sf"/>
</dbReference>
<comment type="subcellular location">
    <subcellularLocation>
        <location evidence="2">Vacuole membrane</location>
        <topology evidence="2">Multi-pass membrane protein</topology>
    </subcellularLocation>
</comment>
<reference evidence="18" key="1">
    <citation type="submission" date="2022-07" db="EMBL/GenBank/DDBJ databases">
        <title>Genome Sequence of Physisporinus lineatus.</title>
        <authorList>
            <person name="Buettner E."/>
        </authorList>
    </citation>
    <scope>NUCLEOTIDE SEQUENCE</scope>
    <source>
        <strain evidence="18">VT162</strain>
    </source>
</reference>
<dbReference type="CDD" id="cd07751">
    <property type="entry name" value="PolyPPase_VTC4_like"/>
    <property type="match status" value="1"/>
</dbReference>
<dbReference type="AlphaFoldDB" id="A0AAD5VAV5"/>
<dbReference type="InterPro" id="IPR004331">
    <property type="entry name" value="SPX_dom"/>
</dbReference>
<proteinExistence type="inferred from homology"/>
<evidence type="ECO:0000256" key="2">
    <source>
        <dbReference type="ARBA" id="ARBA00004128"/>
    </source>
</evidence>
<dbReference type="Pfam" id="PF02656">
    <property type="entry name" value="DUF202"/>
    <property type="match status" value="1"/>
</dbReference>
<feature type="compositionally biased region" description="Acidic residues" evidence="15">
    <location>
        <begin position="731"/>
        <end position="744"/>
    </location>
</feature>
<feature type="transmembrane region" description="Helical" evidence="16">
    <location>
        <begin position="860"/>
        <end position="878"/>
    </location>
</feature>
<feature type="compositionally biased region" description="Basic and acidic residues" evidence="15">
    <location>
        <begin position="1"/>
        <end position="12"/>
    </location>
</feature>
<evidence type="ECO:0000256" key="10">
    <source>
        <dbReference type="ARBA" id="ARBA00061390"/>
    </source>
</evidence>
<evidence type="ECO:0000256" key="4">
    <source>
        <dbReference type="ARBA" id="ARBA00022554"/>
    </source>
</evidence>